<dbReference type="AlphaFoldDB" id="A0A0M8ZZ95"/>
<name>A0A0M8ZZ95_9HYME</name>
<gene>
    <name evidence="1" type="ORF">WN51_14613</name>
</gene>
<evidence type="ECO:0000313" key="1">
    <source>
        <dbReference type="EMBL" id="KOX73126.1"/>
    </source>
</evidence>
<protein>
    <submittedName>
        <fullName evidence="1">Uncharacterized protein</fullName>
    </submittedName>
</protein>
<accession>A0A0M8ZZ95</accession>
<reference evidence="1 2" key="1">
    <citation type="submission" date="2015-07" db="EMBL/GenBank/DDBJ databases">
        <title>The genome of Melipona quadrifasciata.</title>
        <authorList>
            <person name="Pan H."/>
            <person name="Kapheim K."/>
        </authorList>
    </citation>
    <scope>NUCLEOTIDE SEQUENCE [LARGE SCALE GENOMIC DNA]</scope>
    <source>
        <strain evidence="1">0111107301</strain>
        <tissue evidence="1">Whole body</tissue>
    </source>
</reference>
<proteinExistence type="predicted"/>
<dbReference type="EMBL" id="KQ435803">
    <property type="protein sequence ID" value="KOX73126.1"/>
    <property type="molecule type" value="Genomic_DNA"/>
</dbReference>
<evidence type="ECO:0000313" key="2">
    <source>
        <dbReference type="Proteomes" id="UP000053105"/>
    </source>
</evidence>
<dbReference type="Proteomes" id="UP000053105">
    <property type="component" value="Unassembled WGS sequence"/>
</dbReference>
<keyword evidence="2" id="KW-1185">Reference proteome</keyword>
<sequence length="54" mass="6469">MQSSDFFIQLLRQHMNSNWIRPRFGPQFYLRQYLICKRVAHYKTGMSCGASKIN</sequence>
<organism evidence="1 2">
    <name type="scientific">Melipona quadrifasciata</name>
    <dbReference type="NCBI Taxonomy" id="166423"/>
    <lineage>
        <taxon>Eukaryota</taxon>
        <taxon>Metazoa</taxon>
        <taxon>Ecdysozoa</taxon>
        <taxon>Arthropoda</taxon>
        <taxon>Hexapoda</taxon>
        <taxon>Insecta</taxon>
        <taxon>Pterygota</taxon>
        <taxon>Neoptera</taxon>
        <taxon>Endopterygota</taxon>
        <taxon>Hymenoptera</taxon>
        <taxon>Apocrita</taxon>
        <taxon>Aculeata</taxon>
        <taxon>Apoidea</taxon>
        <taxon>Anthophila</taxon>
        <taxon>Apidae</taxon>
        <taxon>Melipona</taxon>
    </lineage>
</organism>